<evidence type="ECO:0000259" key="1">
    <source>
        <dbReference type="Pfam" id="PF26033"/>
    </source>
</evidence>
<dbReference type="EMBL" id="JAKRVX010000003">
    <property type="protein sequence ID" value="MCL9817246.1"/>
    <property type="molecule type" value="Genomic_DNA"/>
</dbReference>
<dbReference type="InterPro" id="IPR058322">
    <property type="entry name" value="DUF8009"/>
</dbReference>
<evidence type="ECO:0000313" key="2">
    <source>
        <dbReference type="EMBL" id="MCL9817246.1"/>
    </source>
</evidence>
<accession>A0AAE3FXS9</accession>
<reference evidence="2" key="1">
    <citation type="journal article" date="2022" name="Syst. Appl. Microbiol.">
        <title>Natronocalculus amylovorans gen. nov., sp. nov., and Natranaeroarchaeum aerophilus sp. nov., dominant culturable amylolytic natronoarchaea from hypersaline soda lakes in southwestern Siberia.</title>
        <authorList>
            <person name="Sorokin D.Y."/>
            <person name="Elcheninov A.G."/>
            <person name="Khizhniak T.V."/>
            <person name="Koenen M."/>
            <person name="Bale N.J."/>
            <person name="Damste J.S.S."/>
            <person name="Kublanov I.V."/>
        </authorList>
    </citation>
    <scope>NUCLEOTIDE SEQUENCE</scope>
    <source>
        <strain evidence="2">AArc-St2</strain>
    </source>
</reference>
<reference evidence="2" key="2">
    <citation type="submission" date="2022-02" db="EMBL/GenBank/DDBJ databases">
        <authorList>
            <person name="Elcheninov A.G."/>
            <person name="Sorokin D.Y."/>
            <person name="Kublanov I.V."/>
        </authorList>
    </citation>
    <scope>NUCLEOTIDE SEQUENCE</scope>
    <source>
        <strain evidence="2">AArc-St2</strain>
    </source>
</reference>
<feature type="domain" description="DUF8009" evidence="1">
    <location>
        <begin position="9"/>
        <end position="145"/>
    </location>
</feature>
<name>A0AAE3FXS9_9EURY</name>
<dbReference type="Proteomes" id="UP001203207">
    <property type="component" value="Unassembled WGS sequence"/>
</dbReference>
<comment type="caution">
    <text evidence="2">The sequence shown here is derived from an EMBL/GenBank/DDBJ whole genome shotgun (WGS) entry which is preliminary data.</text>
</comment>
<dbReference type="RefSeq" id="WP_174653650.1">
    <property type="nucleotide sequence ID" value="NZ_JAKRVX010000003.1"/>
</dbReference>
<dbReference type="Pfam" id="PF26033">
    <property type="entry name" value="DUF8009"/>
    <property type="match status" value="1"/>
</dbReference>
<organism evidence="2 3">
    <name type="scientific">Natronocalculus amylovorans</name>
    <dbReference type="NCBI Taxonomy" id="2917812"/>
    <lineage>
        <taxon>Archaea</taxon>
        <taxon>Methanobacteriati</taxon>
        <taxon>Methanobacteriota</taxon>
        <taxon>Stenosarchaea group</taxon>
        <taxon>Halobacteria</taxon>
        <taxon>Halobacteriales</taxon>
        <taxon>Haloferacaceae</taxon>
        <taxon>Natronocalculus</taxon>
    </lineage>
</organism>
<proteinExistence type="predicted"/>
<sequence length="146" mass="15922">MVDSDGPTSNDPHVIRSIAVTVDDIVTAVEANHRTDRTAVLRITPPFNGRMRARIHIAGGEGKYGTAPVEPIHIDPSTFVDTVPAYPEVDETAEQLVSGYSVEKHYESHTKAVSAWRETVTTELVDSITIETPTGTHSVRVAYLGR</sequence>
<keyword evidence="3" id="KW-1185">Reference proteome</keyword>
<evidence type="ECO:0000313" key="3">
    <source>
        <dbReference type="Proteomes" id="UP001203207"/>
    </source>
</evidence>
<protein>
    <recommendedName>
        <fullName evidence="1">DUF8009 domain-containing protein</fullName>
    </recommendedName>
</protein>
<gene>
    <name evidence="2" type="ORF">AArcSt2_09840</name>
</gene>
<dbReference type="AlphaFoldDB" id="A0AAE3FXS9"/>